<feature type="compositionally biased region" description="Low complexity" evidence="1">
    <location>
        <begin position="15"/>
        <end position="29"/>
    </location>
</feature>
<protein>
    <submittedName>
        <fullName evidence="2">Uncharacterized protein</fullName>
    </submittedName>
</protein>
<feature type="compositionally biased region" description="Basic and acidic residues" evidence="1">
    <location>
        <begin position="47"/>
        <end position="76"/>
    </location>
</feature>
<dbReference type="OrthoDB" id="4161095at2759"/>
<proteinExistence type="predicted"/>
<accession>A0A423V8F7</accession>
<gene>
    <name evidence="2" type="ORF">VSDG_10033</name>
</gene>
<dbReference type="Proteomes" id="UP000284375">
    <property type="component" value="Unassembled WGS sequence"/>
</dbReference>
<evidence type="ECO:0000313" key="3">
    <source>
        <dbReference type="Proteomes" id="UP000284375"/>
    </source>
</evidence>
<sequence>MPIPNFKPSSGTDEAQAQTQTQTQHQQVAEDQGRPTGAGVNTGAGSTREKTASEVEADRLYEEAMEDEYAKREGGS</sequence>
<evidence type="ECO:0000256" key="1">
    <source>
        <dbReference type="SAM" id="MobiDB-lite"/>
    </source>
</evidence>
<organism evidence="2 3">
    <name type="scientific">Cytospora chrysosperma</name>
    <name type="common">Cytospora canker fungus</name>
    <name type="synonym">Sphaeria chrysosperma</name>
    <dbReference type="NCBI Taxonomy" id="252740"/>
    <lineage>
        <taxon>Eukaryota</taxon>
        <taxon>Fungi</taxon>
        <taxon>Dikarya</taxon>
        <taxon>Ascomycota</taxon>
        <taxon>Pezizomycotina</taxon>
        <taxon>Sordariomycetes</taxon>
        <taxon>Sordariomycetidae</taxon>
        <taxon>Diaporthales</taxon>
        <taxon>Cytosporaceae</taxon>
        <taxon>Cytospora</taxon>
    </lineage>
</organism>
<reference evidence="2 3" key="1">
    <citation type="submission" date="2015-09" db="EMBL/GenBank/DDBJ databases">
        <title>Host preference determinants of Valsa canker pathogens revealed by comparative genomics.</title>
        <authorList>
            <person name="Yin Z."/>
            <person name="Huang L."/>
        </authorList>
    </citation>
    <scope>NUCLEOTIDE SEQUENCE [LARGE SCALE GENOMIC DNA]</scope>
    <source>
        <strain evidence="2 3">YSFL</strain>
    </source>
</reference>
<keyword evidence="3" id="KW-1185">Reference proteome</keyword>
<feature type="region of interest" description="Disordered" evidence="1">
    <location>
        <begin position="1"/>
        <end position="76"/>
    </location>
</feature>
<evidence type="ECO:0000313" key="2">
    <source>
        <dbReference type="EMBL" id="ROV87114.1"/>
    </source>
</evidence>
<name>A0A423V8F7_CYTCH</name>
<comment type="caution">
    <text evidence="2">The sequence shown here is derived from an EMBL/GenBank/DDBJ whole genome shotgun (WGS) entry which is preliminary data.</text>
</comment>
<dbReference type="AlphaFoldDB" id="A0A423V8F7"/>
<dbReference type="EMBL" id="LJZO01000093">
    <property type="protein sequence ID" value="ROV87114.1"/>
    <property type="molecule type" value="Genomic_DNA"/>
</dbReference>